<dbReference type="Pfam" id="PF17862">
    <property type="entry name" value="AAA_lid_3"/>
    <property type="match status" value="1"/>
</dbReference>
<keyword evidence="4" id="KW-0378">Hydrolase</keyword>
<dbReference type="Gene3D" id="3.40.50.300">
    <property type="entry name" value="P-loop containing nucleotide triphosphate hydrolases"/>
    <property type="match status" value="1"/>
</dbReference>
<dbReference type="InterPro" id="IPR003959">
    <property type="entry name" value="ATPase_AAA_core"/>
</dbReference>
<dbReference type="Gene3D" id="1.20.58.760">
    <property type="entry name" value="Peptidase M41"/>
    <property type="match status" value="1"/>
</dbReference>
<feature type="domain" description="AAA+ ATPase" evidence="7">
    <location>
        <begin position="5"/>
        <end position="141"/>
    </location>
</feature>
<dbReference type="InterPro" id="IPR037219">
    <property type="entry name" value="Peptidase_M41-like"/>
</dbReference>
<evidence type="ECO:0000259" key="7">
    <source>
        <dbReference type="SMART" id="SM00382"/>
    </source>
</evidence>
<evidence type="ECO:0000313" key="8">
    <source>
        <dbReference type="EMBL" id="WGX76006.1"/>
    </source>
</evidence>
<evidence type="ECO:0000256" key="1">
    <source>
        <dbReference type="ARBA" id="ARBA00001947"/>
    </source>
</evidence>
<reference evidence="8 9" key="1">
    <citation type="submission" date="2023-04" db="EMBL/GenBank/DDBJ databases">
        <title>Bacteria Genome Submission.</title>
        <authorList>
            <person name="Isaac P."/>
        </authorList>
    </citation>
    <scope>NUCLEOTIDE SEQUENCE [LARGE SCALE GENOMIC DNA]</scope>
    <source>
        <strain evidence="8 9">SampleS7P1</strain>
    </source>
</reference>
<dbReference type="PANTHER" id="PTHR23076:SF97">
    <property type="entry name" value="ATP-DEPENDENT ZINC METALLOPROTEASE YME1L1"/>
    <property type="match status" value="1"/>
</dbReference>
<keyword evidence="5" id="KW-0862">Zinc</keyword>
<keyword evidence="6" id="KW-0482">Metalloprotease</keyword>
<dbReference type="Proteomes" id="UP001239169">
    <property type="component" value="Chromosome"/>
</dbReference>
<keyword evidence="3" id="KW-0479">Metal-binding</keyword>
<sequence>MGAKIPKGVLFYGPPGTGKTLLASAMAGETNASFFNVTGSEFVEKYVGVGAKRVRTLFEKARKEAPSIIFIDEIDAIGAKRHLESNNEKDQTLNQLLVEMDGFNKDSNILIVGSTNRLDLLDDALLRPGRFDRHVHIGEPNYHTRLEILKVHTKNKPIDNSVDLNLLAKKTHGFNGPHLANIANEAAIFAVRESSENINSIHFDKAIERVIAGLESKNSKLIEKEKRIVSYHEAGHALVSNTLGINPIQKYL</sequence>
<dbReference type="SMART" id="SM00382">
    <property type="entry name" value="AAA"/>
    <property type="match status" value="1"/>
</dbReference>
<dbReference type="InterPro" id="IPR003593">
    <property type="entry name" value="AAA+_ATPase"/>
</dbReference>
<evidence type="ECO:0000256" key="3">
    <source>
        <dbReference type="ARBA" id="ARBA00022723"/>
    </source>
</evidence>
<dbReference type="Pfam" id="PF00004">
    <property type="entry name" value="AAA"/>
    <property type="match status" value="1"/>
</dbReference>
<dbReference type="InterPro" id="IPR041569">
    <property type="entry name" value="AAA_lid_3"/>
</dbReference>
<dbReference type="InterPro" id="IPR027417">
    <property type="entry name" value="P-loop_NTPase"/>
</dbReference>
<organism evidence="8 9">
    <name type="scientific">Paraclostridium bifermentans</name>
    <name type="common">Clostridium bifermentans</name>
    <dbReference type="NCBI Taxonomy" id="1490"/>
    <lineage>
        <taxon>Bacteria</taxon>
        <taxon>Bacillati</taxon>
        <taxon>Bacillota</taxon>
        <taxon>Clostridia</taxon>
        <taxon>Peptostreptococcales</taxon>
        <taxon>Peptostreptococcaceae</taxon>
        <taxon>Paraclostridium</taxon>
    </lineage>
</organism>
<dbReference type="PANTHER" id="PTHR23076">
    <property type="entry name" value="METALLOPROTEASE M41 FTSH"/>
    <property type="match status" value="1"/>
</dbReference>
<evidence type="ECO:0000256" key="6">
    <source>
        <dbReference type="ARBA" id="ARBA00023049"/>
    </source>
</evidence>
<keyword evidence="2" id="KW-0645">Protease</keyword>
<name>A0ABY8R5N6_PARBF</name>
<evidence type="ECO:0000256" key="4">
    <source>
        <dbReference type="ARBA" id="ARBA00022801"/>
    </source>
</evidence>
<dbReference type="Gene3D" id="1.10.8.60">
    <property type="match status" value="1"/>
</dbReference>
<evidence type="ECO:0000256" key="5">
    <source>
        <dbReference type="ARBA" id="ARBA00022833"/>
    </source>
</evidence>
<comment type="cofactor">
    <cofactor evidence="1">
        <name>Zn(2+)</name>
        <dbReference type="ChEBI" id="CHEBI:29105"/>
    </cofactor>
</comment>
<accession>A0ABY8R5N6</accession>
<protein>
    <submittedName>
        <fullName evidence="8">AAA family ATPase</fullName>
    </submittedName>
</protein>
<keyword evidence="9" id="KW-1185">Reference proteome</keyword>
<evidence type="ECO:0000256" key="2">
    <source>
        <dbReference type="ARBA" id="ARBA00022670"/>
    </source>
</evidence>
<gene>
    <name evidence="8" type="ORF">QJS64_00520</name>
</gene>
<dbReference type="EMBL" id="CP124685">
    <property type="protein sequence ID" value="WGX76006.1"/>
    <property type="molecule type" value="Genomic_DNA"/>
</dbReference>
<proteinExistence type="predicted"/>
<dbReference type="SUPFAM" id="SSF52540">
    <property type="entry name" value="P-loop containing nucleoside triphosphate hydrolases"/>
    <property type="match status" value="1"/>
</dbReference>
<evidence type="ECO:0000313" key="9">
    <source>
        <dbReference type="Proteomes" id="UP001239169"/>
    </source>
</evidence>